<dbReference type="AlphaFoldDB" id="A0A6B2K0T5"/>
<dbReference type="GO" id="GO:0016020">
    <property type="term" value="C:membrane"/>
    <property type="evidence" value="ECO:0007669"/>
    <property type="project" value="InterPro"/>
</dbReference>
<dbReference type="GO" id="GO:0015288">
    <property type="term" value="F:porin activity"/>
    <property type="evidence" value="ECO:0007669"/>
    <property type="project" value="InterPro"/>
</dbReference>
<evidence type="ECO:0000259" key="2">
    <source>
        <dbReference type="Pfam" id="PF13609"/>
    </source>
</evidence>
<reference evidence="3 4" key="1">
    <citation type="submission" date="2020-02" db="EMBL/GenBank/DDBJ databases">
        <title>Pseudoroseicyclus tamarix, sp. nov., isolated from offshore sediment of a Tamarix chinensis forest.</title>
        <authorList>
            <person name="Gai Y."/>
        </authorList>
    </citation>
    <scope>NUCLEOTIDE SEQUENCE [LARGE SCALE GENOMIC DNA]</scope>
    <source>
        <strain evidence="3 4">CLL3-39</strain>
    </source>
</reference>
<sequence length="348" mass="36679">MKSILLASASLFAFAGAAAAEVSFTAEATVGYNDTNVDDTIVDDDPFGFYWNADLDLFAENALDNGLTVGFTIGGDLVDDDLGTDFMLDGYELFVSTDMAAVFVGDTALAADEYFSSADGMDVGFDGDPTEDSDAVIRGEFTFGLFSTYTSYSIFADGGLEGVQTVLAGTFGNFDIIGAYQDDQGDSGTEVFGVSVGTTFGAADVTLGYTSDQTNDADSIGIEASYPFGPVVVGGYYAANDPAADAYGVSVDYTNGPIMVSAYYDTDEDENDDYGIEGSYDFGSGIEFYAGAIDLASDDIDYYVGATWDMDGVILQVSYAEDPDSSAEDEIGDPEFQEGLTVEASFEF</sequence>
<dbReference type="Pfam" id="PF13609">
    <property type="entry name" value="Porin_4"/>
    <property type="match status" value="1"/>
</dbReference>
<organism evidence="3 4">
    <name type="scientific">Pseudoroseicyclus tamaricis</name>
    <dbReference type="NCBI Taxonomy" id="2705421"/>
    <lineage>
        <taxon>Bacteria</taxon>
        <taxon>Pseudomonadati</taxon>
        <taxon>Pseudomonadota</taxon>
        <taxon>Alphaproteobacteria</taxon>
        <taxon>Rhodobacterales</taxon>
        <taxon>Paracoccaceae</taxon>
        <taxon>Pseudoroseicyclus</taxon>
    </lineage>
</organism>
<dbReference type="Gene3D" id="2.40.160.10">
    <property type="entry name" value="Porin"/>
    <property type="match status" value="1"/>
</dbReference>
<protein>
    <submittedName>
        <fullName evidence="3">Porin</fullName>
    </submittedName>
</protein>
<keyword evidence="4" id="KW-1185">Reference proteome</keyword>
<feature type="domain" description="Porin" evidence="2">
    <location>
        <begin position="7"/>
        <end position="291"/>
    </location>
</feature>
<dbReference type="InterPro" id="IPR023614">
    <property type="entry name" value="Porin_dom_sf"/>
</dbReference>
<feature type="chain" id="PRO_5025491892" evidence="1">
    <location>
        <begin position="20"/>
        <end position="348"/>
    </location>
</feature>
<evidence type="ECO:0000313" key="3">
    <source>
        <dbReference type="EMBL" id="NDV02559.1"/>
    </source>
</evidence>
<proteinExistence type="predicted"/>
<dbReference type="Proteomes" id="UP000474757">
    <property type="component" value="Unassembled WGS sequence"/>
</dbReference>
<evidence type="ECO:0000313" key="4">
    <source>
        <dbReference type="Proteomes" id="UP000474757"/>
    </source>
</evidence>
<keyword evidence="1" id="KW-0732">Signal</keyword>
<dbReference type="RefSeq" id="WP_163895644.1">
    <property type="nucleotide sequence ID" value="NZ_JAAFYS010000004.1"/>
</dbReference>
<accession>A0A6B2K0T5</accession>
<dbReference type="InterPro" id="IPR033900">
    <property type="entry name" value="Gram_neg_porin_domain"/>
</dbReference>
<feature type="signal peptide" evidence="1">
    <location>
        <begin position="1"/>
        <end position="19"/>
    </location>
</feature>
<name>A0A6B2K0T5_9RHOB</name>
<gene>
    <name evidence="3" type="ORF">GZA08_16435</name>
</gene>
<dbReference type="SUPFAM" id="SSF56935">
    <property type="entry name" value="Porins"/>
    <property type="match status" value="1"/>
</dbReference>
<comment type="caution">
    <text evidence="3">The sequence shown here is derived from an EMBL/GenBank/DDBJ whole genome shotgun (WGS) entry which is preliminary data.</text>
</comment>
<evidence type="ECO:0000256" key="1">
    <source>
        <dbReference type="SAM" id="SignalP"/>
    </source>
</evidence>
<dbReference type="EMBL" id="JAAGAB010000004">
    <property type="protein sequence ID" value="NDV02559.1"/>
    <property type="molecule type" value="Genomic_DNA"/>
</dbReference>